<keyword evidence="3" id="KW-1185">Reference proteome</keyword>
<dbReference type="PANTHER" id="PTHR31099">
    <property type="entry name" value="OS06G0165300 PROTEIN"/>
    <property type="match status" value="1"/>
</dbReference>
<protein>
    <recommendedName>
        <fullName evidence="1">Transposase (putative) gypsy type domain-containing protein</fullName>
    </recommendedName>
</protein>
<evidence type="ECO:0000259" key="1">
    <source>
        <dbReference type="Pfam" id="PF04195"/>
    </source>
</evidence>
<gene>
    <name evidence="2" type="ORF">CR513_62734</name>
</gene>
<feature type="domain" description="Transposase (putative) gypsy type" evidence="1">
    <location>
        <begin position="172"/>
        <end position="231"/>
    </location>
</feature>
<dbReference type="AlphaFoldDB" id="A0A371DZM8"/>
<name>A0A371DZM8_MUCPR</name>
<comment type="caution">
    <text evidence="2">The sequence shown here is derived from an EMBL/GenBank/DDBJ whole genome shotgun (WGS) entry which is preliminary data.</text>
</comment>
<organism evidence="2 3">
    <name type="scientific">Mucuna pruriens</name>
    <name type="common">Velvet bean</name>
    <name type="synonym">Dolichos pruriens</name>
    <dbReference type="NCBI Taxonomy" id="157652"/>
    <lineage>
        <taxon>Eukaryota</taxon>
        <taxon>Viridiplantae</taxon>
        <taxon>Streptophyta</taxon>
        <taxon>Embryophyta</taxon>
        <taxon>Tracheophyta</taxon>
        <taxon>Spermatophyta</taxon>
        <taxon>Magnoliopsida</taxon>
        <taxon>eudicotyledons</taxon>
        <taxon>Gunneridae</taxon>
        <taxon>Pentapetalae</taxon>
        <taxon>rosids</taxon>
        <taxon>fabids</taxon>
        <taxon>Fabales</taxon>
        <taxon>Fabaceae</taxon>
        <taxon>Papilionoideae</taxon>
        <taxon>50 kb inversion clade</taxon>
        <taxon>NPAAA clade</taxon>
        <taxon>indigoferoid/millettioid clade</taxon>
        <taxon>Phaseoleae</taxon>
        <taxon>Mucuna</taxon>
    </lineage>
</organism>
<dbReference type="InterPro" id="IPR007321">
    <property type="entry name" value="Transposase_28"/>
</dbReference>
<dbReference type="STRING" id="157652.A0A371DZM8"/>
<dbReference type="Proteomes" id="UP000257109">
    <property type="component" value="Unassembled WGS sequence"/>
</dbReference>
<evidence type="ECO:0000313" key="2">
    <source>
        <dbReference type="EMBL" id="RDX57984.1"/>
    </source>
</evidence>
<reference evidence="2" key="1">
    <citation type="submission" date="2018-05" db="EMBL/GenBank/DDBJ databases">
        <title>Draft genome of Mucuna pruriens seed.</title>
        <authorList>
            <person name="Nnadi N.E."/>
            <person name="Vos R."/>
            <person name="Hasami M.H."/>
            <person name="Devisetty U.K."/>
            <person name="Aguiy J.C."/>
        </authorList>
    </citation>
    <scope>NUCLEOTIDE SEQUENCE [LARGE SCALE GENOMIC DNA]</scope>
    <source>
        <strain evidence="2">JCA_2017</strain>
    </source>
</reference>
<accession>A0A371DZM8</accession>
<dbReference type="OrthoDB" id="1321796at2759"/>
<dbReference type="EMBL" id="QJKJ01017954">
    <property type="protein sequence ID" value="RDX57984.1"/>
    <property type="molecule type" value="Genomic_DNA"/>
</dbReference>
<feature type="non-terminal residue" evidence="2">
    <location>
        <position position="1"/>
    </location>
</feature>
<dbReference type="Pfam" id="PF04195">
    <property type="entry name" value="Transposase_28"/>
    <property type="match status" value="1"/>
</dbReference>
<proteinExistence type="predicted"/>
<evidence type="ECO:0000313" key="3">
    <source>
        <dbReference type="Proteomes" id="UP000257109"/>
    </source>
</evidence>
<sequence length="399" mass="45164">MSLTRPGAPEGSSKHSHARRRCRLGFPEIQMLTSSFLLFLLPTLHSLETLYTFFVRFSLPDYHGTRAASKAGSATHDDQFSNSRARLRFFHLRFGTEDDPSLDPFSWVDLDVRKVSSLFIRASSLLGIAKKICQPGPWLVVVRPCHPKEPVSSQSTTNETPFFFLYDTISLKLGVKLPFMSFERSVLCSLNVALTQLHPNSLAFVRTFELLCEDLRWASSLVVFFWFFSLHKVTKVDWTSLSDRLRRKLLKPFLESFKVFKDMYFKVGQGATGPNILIDRYGNPFFPLYWTPQPVVSITIVCKDLEKWEDEFITELESLPLLSCADLIKGTGFSVQYLKNMKRKTSQPVDKGTNAQAVPLSIVEPQALPAPLGESTQSTPVVILESPEDSFQGINSLCF</sequence>
<dbReference type="PANTHER" id="PTHR31099:SF49">
    <property type="entry name" value="MYOSIN HEAVY CHAIN-LIKE PROTEIN"/>
    <property type="match status" value="1"/>
</dbReference>